<organism evidence="2 3">
    <name type="scientific">Shewanella schlegeliana</name>
    <dbReference type="NCBI Taxonomy" id="190308"/>
    <lineage>
        <taxon>Bacteria</taxon>
        <taxon>Pseudomonadati</taxon>
        <taxon>Pseudomonadota</taxon>
        <taxon>Gammaproteobacteria</taxon>
        <taxon>Alteromonadales</taxon>
        <taxon>Shewanellaceae</taxon>
        <taxon>Shewanella</taxon>
    </lineage>
</organism>
<dbReference type="RefSeq" id="WP_202722291.1">
    <property type="nucleotide sequence ID" value="NZ_BPEX01000046.1"/>
</dbReference>
<keyword evidence="3" id="KW-1185">Reference proteome</keyword>
<comment type="caution">
    <text evidence="2">The sequence shown here is derived from an EMBL/GenBank/DDBJ whole genome shotgun (WGS) entry which is preliminary data.</text>
</comment>
<dbReference type="PROSITE" id="PS01129">
    <property type="entry name" value="PSI_RLU"/>
    <property type="match status" value="1"/>
</dbReference>
<dbReference type="CDD" id="cd02869">
    <property type="entry name" value="PseudoU_synth_RluA_like"/>
    <property type="match status" value="1"/>
</dbReference>
<dbReference type="InterPro" id="IPR020103">
    <property type="entry name" value="PsdUridine_synth_cat_dom_sf"/>
</dbReference>
<dbReference type="PANTHER" id="PTHR21600:SF89">
    <property type="entry name" value="RIBOSOMAL LARGE SUBUNIT PSEUDOURIDINE SYNTHASE A"/>
    <property type="match status" value="1"/>
</dbReference>
<dbReference type="EMBL" id="JAESVD010000006">
    <property type="protein sequence ID" value="MBL4913960.1"/>
    <property type="molecule type" value="Genomic_DNA"/>
</dbReference>
<dbReference type="Gene3D" id="3.30.2350.10">
    <property type="entry name" value="Pseudouridine synthase"/>
    <property type="match status" value="1"/>
</dbReference>
<protein>
    <submittedName>
        <fullName evidence="2">RluA family pseudouridine synthase</fullName>
    </submittedName>
</protein>
<dbReference type="InterPro" id="IPR006145">
    <property type="entry name" value="PsdUridine_synth_RsuA/RluA"/>
</dbReference>
<dbReference type="InterPro" id="IPR006224">
    <property type="entry name" value="PsdUridine_synth_RluA-like_CS"/>
</dbReference>
<feature type="domain" description="Pseudouridine synthase RsuA/RluA-like" evidence="1">
    <location>
        <begin position="29"/>
        <end position="196"/>
    </location>
</feature>
<dbReference type="Proteomes" id="UP000604898">
    <property type="component" value="Unassembled WGS sequence"/>
</dbReference>
<proteinExistence type="predicted"/>
<sequence>MQVSPPLTDDFIAPPCLDEITILFQDEYLLLINKPSGLLSLSGKNPANLDSVHYRLVKDFPGCTLVHRLDLGTSGIMVIARNKQINALLCKQFSERTVLKTYTALLFDKLKNDQGFIDAPIAKDKPNFPLMKICDKEGKTARSLYRVLALESYSSHNDNAAVSSMNEQATDSSITVTRVEFIPKTGRTHQLRIHSQYFGHPIIGCDLYGSETSYRLAPRLMLHATQLEFDHPISGERIFANSPCPF</sequence>
<reference evidence="2 3" key="1">
    <citation type="submission" date="2021-01" db="EMBL/GenBank/DDBJ databases">
        <title>Genome sequence of Shewanella schlegeliana JCM 11561.</title>
        <authorList>
            <person name="Zhang H."/>
            <person name="Li C."/>
        </authorList>
    </citation>
    <scope>NUCLEOTIDE SEQUENCE [LARGE SCALE GENOMIC DNA]</scope>
    <source>
        <strain evidence="2 3">JCM 11561</strain>
    </source>
</reference>
<accession>A0ABS1T032</accession>
<name>A0ABS1T032_9GAMM</name>
<evidence type="ECO:0000259" key="1">
    <source>
        <dbReference type="Pfam" id="PF00849"/>
    </source>
</evidence>
<dbReference type="SUPFAM" id="SSF55120">
    <property type="entry name" value="Pseudouridine synthase"/>
    <property type="match status" value="1"/>
</dbReference>
<dbReference type="Pfam" id="PF00849">
    <property type="entry name" value="PseudoU_synth_2"/>
    <property type="match status" value="1"/>
</dbReference>
<dbReference type="InterPro" id="IPR050188">
    <property type="entry name" value="RluA_PseudoU_synthase"/>
</dbReference>
<evidence type="ECO:0000313" key="3">
    <source>
        <dbReference type="Proteomes" id="UP000604898"/>
    </source>
</evidence>
<gene>
    <name evidence="2" type="ORF">JMA39_12625</name>
</gene>
<evidence type="ECO:0000313" key="2">
    <source>
        <dbReference type="EMBL" id="MBL4913960.1"/>
    </source>
</evidence>
<dbReference type="PANTHER" id="PTHR21600">
    <property type="entry name" value="MITOCHONDRIAL RNA PSEUDOURIDINE SYNTHASE"/>
    <property type="match status" value="1"/>
</dbReference>